<dbReference type="EMBL" id="JBBPBM010000006">
    <property type="protein sequence ID" value="KAK8578822.1"/>
    <property type="molecule type" value="Genomic_DNA"/>
</dbReference>
<sequence>MTVFKKHKWENFIQQWREIYPDLVREFYAHLVTKDSPFLMIRAGTSWTVSPKWSRLVKRHALKSQARSWNHFLKASLMPTSHNETVLEE</sequence>
<reference evidence="1 2" key="1">
    <citation type="journal article" date="2024" name="G3 (Bethesda)">
        <title>Genome assembly of Hibiscus sabdariffa L. provides insights into metabolisms of medicinal natural products.</title>
        <authorList>
            <person name="Kim T."/>
        </authorList>
    </citation>
    <scope>NUCLEOTIDE SEQUENCE [LARGE SCALE GENOMIC DNA]</scope>
    <source>
        <strain evidence="1">TK-2024</strain>
        <tissue evidence="1">Old leaves</tissue>
    </source>
</reference>
<evidence type="ECO:0000313" key="2">
    <source>
        <dbReference type="Proteomes" id="UP001472677"/>
    </source>
</evidence>
<proteinExistence type="predicted"/>
<organism evidence="1 2">
    <name type="scientific">Hibiscus sabdariffa</name>
    <name type="common">roselle</name>
    <dbReference type="NCBI Taxonomy" id="183260"/>
    <lineage>
        <taxon>Eukaryota</taxon>
        <taxon>Viridiplantae</taxon>
        <taxon>Streptophyta</taxon>
        <taxon>Embryophyta</taxon>
        <taxon>Tracheophyta</taxon>
        <taxon>Spermatophyta</taxon>
        <taxon>Magnoliopsida</taxon>
        <taxon>eudicotyledons</taxon>
        <taxon>Gunneridae</taxon>
        <taxon>Pentapetalae</taxon>
        <taxon>rosids</taxon>
        <taxon>malvids</taxon>
        <taxon>Malvales</taxon>
        <taxon>Malvaceae</taxon>
        <taxon>Malvoideae</taxon>
        <taxon>Hibiscus</taxon>
    </lineage>
</organism>
<name>A0ABR2FD11_9ROSI</name>
<comment type="caution">
    <text evidence="1">The sequence shown here is derived from an EMBL/GenBank/DDBJ whole genome shotgun (WGS) entry which is preliminary data.</text>
</comment>
<evidence type="ECO:0000313" key="1">
    <source>
        <dbReference type="EMBL" id="KAK8578822.1"/>
    </source>
</evidence>
<protein>
    <submittedName>
        <fullName evidence="1">Uncharacterized protein</fullName>
    </submittedName>
</protein>
<gene>
    <name evidence="1" type="ORF">V6N12_069166</name>
</gene>
<keyword evidence="2" id="KW-1185">Reference proteome</keyword>
<dbReference type="Proteomes" id="UP001472677">
    <property type="component" value="Unassembled WGS sequence"/>
</dbReference>
<accession>A0ABR2FD11</accession>